<dbReference type="EMBL" id="JAVFWL010000003">
    <property type="protein sequence ID" value="KAK6742959.1"/>
    <property type="molecule type" value="Genomic_DNA"/>
</dbReference>
<comment type="caution">
    <text evidence="1">The sequence shown here is derived from an EMBL/GenBank/DDBJ whole genome shotgun (WGS) entry which is preliminary data.</text>
</comment>
<keyword evidence="2" id="KW-1185">Reference proteome</keyword>
<gene>
    <name evidence="1" type="primary">Necator_chrIII.g11076</name>
    <name evidence="1" type="ORF">RB195_010311</name>
</gene>
<proteinExistence type="predicted"/>
<dbReference type="Proteomes" id="UP001303046">
    <property type="component" value="Unassembled WGS sequence"/>
</dbReference>
<sequence>MKLLTTHRVHERSLLKFNRRTQHLAGLRSSDLRALRDLAEYISKAKGRWAGHIMRRIDDRWTKRTLKWIPKDAKSPRPPAKWGDVLATRMNQLTELH</sequence>
<protein>
    <submittedName>
        <fullName evidence="1">Uncharacterized protein</fullName>
    </submittedName>
</protein>
<reference evidence="1 2" key="1">
    <citation type="submission" date="2023-08" db="EMBL/GenBank/DDBJ databases">
        <title>A Necator americanus chromosomal reference genome.</title>
        <authorList>
            <person name="Ilik V."/>
            <person name="Petrzelkova K.J."/>
            <person name="Pardy F."/>
            <person name="Fuh T."/>
            <person name="Niatou-Singa F.S."/>
            <person name="Gouil Q."/>
            <person name="Baker L."/>
            <person name="Ritchie M.E."/>
            <person name="Jex A.R."/>
            <person name="Gazzola D."/>
            <person name="Li H."/>
            <person name="Toshio Fujiwara R."/>
            <person name="Zhan B."/>
            <person name="Aroian R.V."/>
            <person name="Pafco B."/>
            <person name="Schwarz E.M."/>
        </authorList>
    </citation>
    <scope>NUCLEOTIDE SEQUENCE [LARGE SCALE GENOMIC DNA]</scope>
    <source>
        <strain evidence="1 2">Aroian</strain>
        <tissue evidence="1">Whole animal</tissue>
    </source>
</reference>
<evidence type="ECO:0000313" key="2">
    <source>
        <dbReference type="Proteomes" id="UP001303046"/>
    </source>
</evidence>
<name>A0ABR1CXD9_NECAM</name>
<evidence type="ECO:0000313" key="1">
    <source>
        <dbReference type="EMBL" id="KAK6742959.1"/>
    </source>
</evidence>
<organism evidence="1 2">
    <name type="scientific">Necator americanus</name>
    <name type="common">Human hookworm</name>
    <dbReference type="NCBI Taxonomy" id="51031"/>
    <lineage>
        <taxon>Eukaryota</taxon>
        <taxon>Metazoa</taxon>
        <taxon>Ecdysozoa</taxon>
        <taxon>Nematoda</taxon>
        <taxon>Chromadorea</taxon>
        <taxon>Rhabditida</taxon>
        <taxon>Rhabditina</taxon>
        <taxon>Rhabditomorpha</taxon>
        <taxon>Strongyloidea</taxon>
        <taxon>Ancylostomatidae</taxon>
        <taxon>Bunostominae</taxon>
        <taxon>Necator</taxon>
    </lineage>
</organism>
<accession>A0ABR1CXD9</accession>